<proteinExistence type="predicted"/>
<dbReference type="Proteomes" id="UP000324222">
    <property type="component" value="Unassembled WGS sequence"/>
</dbReference>
<feature type="chain" id="PRO_5022831021" evidence="1">
    <location>
        <begin position="25"/>
        <end position="154"/>
    </location>
</feature>
<gene>
    <name evidence="2" type="ORF">E2C01_014165</name>
</gene>
<evidence type="ECO:0000256" key="1">
    <source>
        <dbReference type="SAM" id="SignalP"/>
    </source>
</evidence>
<protein>
    <submittedName>
        <fullName evidence="2">Uncharacterized protein</fullName>
    </submittedName>
</protein>
<evidence type="ECO:0000313" key="2">
    <source>
        <dbReference type="EMBL" id="MPC21188.1"/>
    </source>
</evidence>
<evidence type="ECO:0000313" key="3">
    <source>
        <dbReference type="Proteomes" id="UP000324222"/>
    </source>
</evidence>
<reference evidence="2 3" key="1">
    <citation type="submission" date="2019-05" db="EMBL/GenBank/DDBJ databases">
        <title>Another draft genome of Portunus trituberculatus and its Hox gene families provides insights of decapod evolution.</title>
        <authorList>
            <person name="Jeong J.-H."/>
            <person name="Song I."/>
            <person name="Kim S."/>
            <person name="Choi T."/>
            <person name="Kim D."/>
            <person name="Ryu S."/>
            <person name="Kim W."/>
        </authorList>
    </citation>
    <scope>NUCLEOTIDE SEQUENCE [LARGE SCALE GENOMIC DNA]</scope>
    <source>
        <tissue evidence="2">Muscle</tissue>
    </source>
</reference>
<dbReference type="EMBL" id="VSRR010000950">
    <property type="protein sequence ID" value="MPC21188.1"/>
    <property type="molecule type" value="Genomic_DNA"/>
</dbReference>
<accession>A0A5B7DIF9</accession>
<keyword evidence="1" id="KW-0732">Signal</keyword>
<organism evidence="2 3">
    <name type="scientific">Portunus trituberculatus</name>
    <name type="common">Swimming crab</name>
    <name type="synonym">Neptunus trituberculatus</name>
    <dbReference type="NCBI Taxonomy" id="210409"/>
    <lineage>
        <taxon>Eukaryota</taxon>
        <taxon>Metazoa</taxon>
        <taxon>Ecdysozoa</taxon>
        <taxon>Arthropoda</taxon>
        <taxon>Crustacea</taxon>
        <taxon>Multicrustacea</taxon>
        <taxon>Malacostraca</taxon>
        <taxon>Eumalacostraca</taxon>
        <taxon>Eucarida</taxon>
        <taxon>Decapoda</taxon>
        <taxon>Pleocyemata</taxon>
        <taxon>Brachyura</taxon>
        <taxon>Eubrachyura</taxon>
        <taxon>Portunoidea</taxon>
        <taxon>Portunidae</taxon>
        <taxon>Portuninae</taxon>
        <taxon>Portunus</taxon>
    </lineage>
</organism>
<feature type="signal peptide" evidence="1">
    <location>
        <begin position="1"/>
        <end position="24"/>
    </location>
</feature>
<comment type="caution">
    <text evidence="2">The sequence shown here is derived from an EMBL/GenBank/DDBJ whole genome shotgun (WGS) entry which is preliminary data.</text>
</comment>
<sequence length="154" mass="16968">MMIFRRLLLLMVMVVVVVVVAVEAETVAPSEEDQPTLGPWAGFEPVRLETPRTPKHAWFHCTTGPPLVRFGRDAGRTQAEPVSSWQCGFSAVRRCDVEGLGWGSVRVLLRGAGQIHIQATLTLHNGEVPSLSTLGVKWRRDAPLIHDQGMPARP</sequence>
<name>A0A5B7DIF9_PORTR</name>
<dbReference type="AlphaFoldDB" id="A0A5B7DIF9"/>
<keyword evidence="3" id="KW-1185">Reference proteome</keyword>